<accession>A0A024GA81</accession>
<sequence>MTNGLIKKASRTGRTIKRRTITENIKGNDTSFDPVMPLIHIRVPLDLAEEAIKICYLEACGAKRIEFGREFTRIRSVFPVHMGKPVPIYVYNMSTTKVTCP</sequence>
<dbReference type="AlphaFoldDB" id="A0A024GA81"/>
<dbReference type="EMBL" id="CAIX01000048">
    <property type="protein sequence ID" value="CCI43415.1"/>
    <property type="molecule type" value="Genomic_DNA"/>
</dbReference>
<gene>
    <name evidence="1" type="ORF">BN9_041990</name>
</gene>
<comment type="caution">
    <text evidence="1">The sequence shown here is derived from an EMBL/GenBank/DDBJ whole genome shotgun (WGS) entry which is preliminary data.</text>
</comment>
<name>A0A024GA81_9STRA</name>
<keyword evidence="2" id="KW-1185">Reference proteome</keyword>
<dbReference type="InParanoid" id="A0A024GA81"/>
<dbReference type="Proteomes" id="UP000053237">
    <property type="component" value="Unassembled WGS sequence"/>
</dbReference>
<reference evidence="1 2" key="1">
    <citation type="submission" date="2012-05" db="EMBL/GenBank/DDBJ databases">
        <title>Recombination and specialization in a pathogen metapopulation.</title>
        <authorList>
            <person name="Gardiner A."/>
            <person name="Kemen E."/>
            <person name="Schultz-Larsen T."/>
            <person name="MacLean D."/>
            <person name="Van Oosterhout C."/>
            <person name="Jones J.D.G."/>
        </authorList>
    </citation>
    <scope>NUCLEOTIDE SEQUENCE [LARGE SCALE GENOMIC DNA]</scope>
    <source>
        <strain evidence="1 2">Ac Nc2</strain>
    </source>
</reference>
<proteinExistence type="predicted"/>
<evidence type="ECO:0000313" key="2">
    <source>
        <dbReference type="Proteomes" id="UP000053237"/>
    </source>
</evidence>
<organism evidence="1 2">
    <name type="scientific">Albugo candida</name>
    <dbReference type="NCBI Taxonomy" id="65357"/>
    <lineage>
        <taxon>Eukaryota</taxon>
        <taxon>Sar</taxon>
        <taxon>Stramenopiles</taxon>
        <taxon>Oomycota</taxon>
        <taxon>Peronosporomycetes</taxon>
        <taxon>Albuginales</taxon>
        <taxon>Albuginaceae</taxon>
        <taxon>Albugo</taxon>
    </lineage>
</organism>
<evidence type="ECO:0000313" key="1">
    <source>
        <dbReference type="EMBL" id="CCI43415.1"/>
    </source>
</evidence>
<protein>
    <submittedName>
        <fullName evidence="1">Uncharacterized protein</fullName>
    </submittedName>
</protein>